<keyword evidence="4" id="KW-0812">Transmembrane</keyword>
<keyword evidence="4" id="KW-0472">Membrane</keyword>
<dbReference type="PRINTS" id="PR00032">
    <property type="entry name" value="HTHARAC"/>
</dbReference>
<dbReference type="EMBL" id="JACHGF010000008">
    <property type="protein sequence ID" value="MBB5286255.1"/>
    <property type="molecule type" value="Genomic_DNA"/>
</dbReference>
<accession>A0A840TTM4</accession>
<feature type="transmembrane region" description="Helical" evidence="4">
    <location>
        <begin position="58"/>
        <end position="75"/>
    </location>
</feature>
<evidence type="ECO:0000256" key="2">
    <source>
        <dbReference type="ARBA" id="ARBA00023125"/>
    </source>
</evidence>
<keyword evidence="2 6" id="KW-0238">DNA-binding</keyword>
<dbReference type="GO" id="GO:0043565">
    <property type="term" value="F:sequence-specific DNA binding"/>
    <property type="evidence" value="ECO:0007669"/>
    <property type="project" value="InterPro"/>
</dbReference>
<evidence type="ECO:0000256" key="3">
    <source>
        <dbReference type="ARBA" id="ARBA00023163"/>
    </source>
</evidence>
<dbReference type="Proteomes" id="UP000557307">
    <property type="component" value="Unassembled WGS sequence"/>
</dbReference>
<feature type="transmembrane region" description="Helical" evidence="4">
    <location>
        <begin position="81"/>
        <end position="98"/>
    </location>
</feature>
<organism evidence="6 7">
    <name type="scientific">Rhabdobacter roseus</name>
    <dbReference type="NCBI Taxonomy" id="1655419"/>
    <lineage>
        <taxon>Bacteria</taxon>
        <taxon>Pseudomonadati</taxon>
        <taxon>Bacteroidota</taxon>
        <taxon>Cytophagia</taxon>
        <taxon>Cytophagales</taxon>
        <taxon>Cytophagaceae</taxon>
        <taxon>Rhabdobacter</taxon>
    </lineage>
</organism>
<name>A0A840TTM4_9BACT</name>
<gene>
    <name evidence="6" type="ORF">HNQ92_004415</name>
</gene>
<sequence>MNSLLASNEGFLFRNLVRTTYIYISIPLYFGWCALKIFRFQRSLKDNFSNSDKIHFNWMLFLMAGILVIWSVVIITKNEELITKAIAIFLILLGYFGITQVDVFSKRTPQSALVEEVKPKYVNSGLDNLEIDRLHQALIRLLQTEKPYLNPELTLQHLASMIDAQVHHLSQVINEKEQKNFYDLINGWRIEEFLKEVKSEKNKKYTLLAIAYDCGFNSKASFNRNFKKYTGKTPTEYLNKYI</sequence>
<dbReference type="InterPro" id="IPR020449">
    <property type="entry name" value="Tscrpt_reg_AraC-type_HTH"/>
</dbReference>
<dbReference type="Gene3D" id="1.10.10.60">
    <property type="entry name" value="Homeodomain-like"/>
    <property type="match status" value="1"/>
</dbReference>
<comment type="caution">
    <text evidence="6">The sequence shown here is derived from an EMBL/GenBank/DDBJ whole genome shotgun (WGS) entry which is preliminary data.</text>
</comment>
<keyword evidence="1" id="KW-0805">Transcription regulation</keyword>
<evidence type="ECO:0000313" key="6">
    <source>
        <dbReference type="EMBL" id="MBB5286255.1"/>
    </source>
</evidence>
<dbReference type="SUPFAM" id="SSF46689">
    <property type="entry name" value="Homeodomain-like"/>
    <property type="match status" value="1"/>
</dbReference>
<dbReference type="GO" id="GO:0003700">
    <property type="term" value="F:DNA-binding transcription factor activity"/>
    <property type="evidence" value="ECO:0007669"/>
    <property type="project" value="InterPro"/>
</dbReference>
<feature type="transmembrane region" description="Helical" evidence="4">
    <location>
        <begin position="20"/>
        <end position="38"/>
    </location>
</feature>
<keyword evidence="3" id="KW-0804">Transcription</keyword>
<dbReference type="SMART" id="SM00342">
    <property type="entry name" value="HTH_ARAC"/>
    <property type="match status" value="1"/>
</dbReference>
<evidence type="ECO:0000259" key="5">
    <source>
        <dbReference type="PROSITE" id="PS01124"/>
    </source>
</evidence>
<dbReference type="PROSITE" id="PS01124">
    <property type="entry name" value="HTH_ARAC_FAMILY_2"/>
    <property type="match status" value="1"/>
</dbReference>
<reference evidence="6 7" key="1">
    <citation type="submission" date="2020-08" db="EMBL/GenBank/DDBJ databases">
        <title>Genomic Encyclopedia of Type Strains, Phase IV (KMG-IV): sequencing the most valuable type-strain genomes for metagenomic binning, comparative biology and taxonomic classification.</title>
        <authorList>
            <person name="Goeker M."/>
        </authorList>
    </citation>
    <scope>NUCLEOTIDE SEQUENCE [LARGE SCALE GENOMIC DNA]</scope>
    <source>
        <strain evidence="6 7">DSM 105074</strain>
    </source>
</reference>
<dbReference type="AlphaFoldDB" id="A0A840TTM4"/>
<protein>
    <submittedName>
        <fullName evidence="6">AraC-like DNA-binding protein</fullName>
    </submittedName>
</protein>
<proteinExistence type="predicted"/>
<keyword evidence="4" id="KW-1133">Transmembrane helix</keyword>
<dbReference type="RefSeq" id="WP_221307515.1">
    <property type="nucleotide sequence ID" value="NZ_JACHGF010000008.1"/>
</dbReference>
<feature type="domain" description="HTH araC/xylS-type" evidence="5">
    <location>
        <begin position="132"/>
        <end position="240"/>
    </location>
</feature>
<evidence type="ECO:0000313" key="7">
    <source>
        <dbReference type="Proteomes" id="UP000557307"/>
    </source>
</evidence>
<dbReference type="Pfam" id="PF12833">
    <property type="entry name" value="HTH_18"/>
    <property type="match status" value="1"/>
</dbReference>
<dbReference type="InterPro" id="IPR009057">
    <property type="entry name" value="Homeodomain-like_sf"/>
</dbReference>
<evidence type="ECO:0000256" key="1">
    <source>
        <dbReference type="ARBA" id="ARBA00023015"/>
    </source>
</evidence>
<dbReference type="PANTHER" id="PTHR43280:SF29">
    <property type="entry name" value="ARAC-FAMILY TRANSCRIPTIONAL REGULATOR"/>
    <property type="match status" value="1"/>
</dbReference>
<evidence type="ECO:0000256" key="4">
    <source>
        <dbReference type="SAM" id="Phobius"/>
    </source>
</evidence>
<keyword evidence="7" id="KW-1185">Reference proteome</keyword>
<dbReference type="PANTHER" id="PTHR43280">
    <property type="entry name" value="ARAC-FAMILY TRANSCRIPTIONAL REGULATOR"/>
    <property type="match status" value="1"/>
</dbReference>
<dbReference type="InterPro" id="IPR018060">
    <property type="entry name" value="HTH_AraC"/>
</dbReference>